<dbReference type="PANTHER" id="PTHR46553:SF3">
    <property type="entry name" value="ADENINE NUCLEOTIDE ALPHA HYDROLASES-LIKE SUPERFAMILY PROTEIN"/>
    <property type="match status" value="1"/>
</dbReference>
<dbReference type="InterPro" id="IPR014729">
    <property type="entry name" value="Rossmann-like_a/b/a_fold"/>
</dbReference>
<proteinExistence type="inferred from homology"/>
<evidence type="ECO:0000259" key="2">
    <source>
        <dbReference type="Pfam" id="PF00582"/>
    </source>
</evidence>
<dbReference type="RefSeq" id="WP_378252838.1">
    <property type="nucleotide sequence ID" value="NZ_JBHSIT010000002.1"/>
</dbReference>
<dbReference type="Gene3D" id="3.40.50.620">
    <property type="entry name" value="HUPs"/>
    <property type="match status" value="2"/>
</dbReference>
<organism evidence="3 4">
    <name type="scientific">Actinomadura gamaensis</name>
    <dbReference type="NCBI Taxonomy" id="1763541"/>
    <lineage>
        <taxon>Bacteria</taxon>
        <taxon>Bacillati</taxon>
        <taxon>Actinomycetota</taxon>
        <taxon>Actinomycetes</taxon>
        <taxon>Streptosporangiales</taxon>
        <taxon>Thermomonosporaceae</taxon>
        <taxon>Actinomadura</taxon>
    </lineage>
</organism>
<comment type="similarity">
    <text evidence="1">Belongs to the universal stress protein A family.</text>
</comment>
<dbReference type="EMBL" id="JBHSIT010000002">
    <property type="protein sequence ID" value="MFC4907097.1"/>
    <property type="molecule type" value="Genomic_DNA"/>
</dbReference>
<sequence length="285" mass="29745">MKAVVVGVDTSPGARRAASWAAAEAAAHGAPLLVVHTVPAWADDLLARPPGAGPDPWARAVGRRVLRDVVDELCERFPDMPVACELETGETVTRLLARARTARLLVVGARGAGGFRPPLVGPVGLKLAAHARCPVVVVRANALSYGRIVAGFDGSSTAQAALEFAFAEASAHGARLRVVHAWSAPLNAPTAPGLAEYRSPDARERRLRALREAVAPWRDKYPEVEVSEEAPHGHAVEILTALSAAADLLVVGSRGAGGFADLRSGAVSTGVLHHARCPVAVIHPH</sequence>
<name>A0ABV9TSJ6_9ACTN</name>
<feature type="domain" description="UspA" evidence="2">
    <location>
        <begin position="145"/>
        <end position="283"/>
    </location>
</feature>
<dbReference type="PRINTS" id="PR01438">
    <property type="entry name" value="UNVRSLSTRESS"/>
</dbReference>
<feature type="domain" description="UspA" evidence="2">
    <location>
        <begin position="2"/>
        <end position="139"/>
    </location>
</feature>
<dbReference type="Proteomes" id="UP001595872">
    <property type="component" value="Unassembled WGS sequence"/>
</dbReference>
<dbReference type="InterPro" id="IPR006016">
    <property type="entry name" value="UspA"/>
</dbReference>
<dbReference type="SUPFAM" id="SSF52402">
    <property type="entry name" value="Adenine nucleotide alpha hydrolases-like"/>
    <property type="match status" value="2"/>
</dbReference>
<dbReference type="InterPro" id="IPR006015">
    <property type="entry name" value="Universal_stress_UspA"/>
</dbReference>
<evidence type="ECO:0000256" key="1">
    <source>
        <dbReference type="ARBA" id="ARBA00008791"/>
    </source>
</evidence>
<accession>A0ABV9TSJ6</accession>
<reference evidence="4" key="1">
    <citation type="journal article" date="2019" name="Int. J. Syst. Evol. Microbiol.">
        <title>The Global Catalogue of Microorganisms (GCM) 10K type strain sequencing project: providing services to taxonomists for standard genome sequencing and annotation.</title>
        <authorList>
            <consortium name="The Broad Institute Genomics Platform"/>
            <consortium name="The Broad Institute Genome Sequencing Center for Infectious Disease"/>
            <person name="Wu L."/>
            <person name="Ma J."/>
        </authorList>
    </citation>
    <scope>NUCLEOTIDE SEQUENCE [LARGE SCALE GENOMIC DNA]</scope>
    <source>
        <strain evidence="4">KLKA75</strain>
    </source>
</reference>
<dbReference type="PANTHER" id="PTHR46553">
    <property type="entry name" value="ADENINE NUCLEOTIDE ALPHA HYDROLASES-LIKE SUPERFAMILY PROTEIN"/>
    <property type="match status" value="1"/>
</dbReference>
<keyword evidence="4" id="KW-1185">Reference proteome</keyword>
<gene>
    <name evidence="3" type="ORF">ACFPCY_07185</name>
</gene>
<evidence type="ECO:0000313" key="4">
    <source>
        <dbReference type="Proteomes" id="UP001595872"/>
    </source>
</evidence>
<evidence type="ECO:0000313" key="3">
    <source>
        <dbReference type="EMBL" id="MFC4907097.1"/>
    </source>
</evidence>
<dbReference type="Pfam" id="PF00582">
    <property type="entry name" value="Usp"/>
    <property type="match status" value="2"/>
</dbReference>
<comment type="caution">
    <text evidence="3">The sequence shown here is derived from an EMBL/GenBank/DDBJ whole genome shotgun (WGS) entry which is preliminary data.</text>
</comment>
<protein>
    <submittedName>
        <fullName evidence="3">Universal stress protein</fullName>
    </submittedName>
</protein>